<dbReference type="EMBL" id="ABAX03000038">
    <property type="protein sequence ID" value="EDR95823.1"/>
    <property type="molecule type" value="Genomic_DNA"/>
</dbReference>
<reference evidence="1" key="2">
    <citation type="submission" date="2013-11" db="EMBL/GenBank/DDBJ databases">
        <title>Draft genome sequence of Anaerostipes caccae (DSM 14662).</title>
        <authorList>
            <person name="Sudarsanam P."/>
            <person name="Ley R."/>
            <person name="Guruge J."/>
            <person name="Turnbaugh P.J."/>
            <person name="Mahowald M."/>
            <person name="Liep D."/>
            <person name="Gordon J."/>
        </authorList>
    </citation>
    <scope>NUCLEOTIDE SEQUENCE</scope>
    <source>
        <strain evidence="1">DSM 14662</strain>
    </source>
</reference>
<keyword evidence="2" id="KW-1185">Reference proteome</keyword>
<accession>B0MIP3</accession>
<gene>
    <name evidence="1" type="ORF">ANACAC_03498</name>
</gene>
<proteinExistence type="predicted"/>
<organism evidence="1 2">
    <name type="scientific">Anaerostipes caccae (strain DSM 14662 / CCUG 47493 / JCM 13470 / NCIMB 13811 / L1-92)</name>
    <dbReference type="NCBI Taxonomy" id="411490"/>
    <lineage>
        <taxon>Bacteria</taxon>
        <taxon>Bacillati</taxon>
        <taxon>Bacillota</taxon>
        <taxon>Clostridia</taxon>
        <taxon>Lachnospirales</taxon>
        <taxon>Lachnospiraceae</taxon>
        <taxon>Anaerostipes</taxon>
    </lineage>
</organism>
<dbReference type="HOGENOM" id="CLU_2930970_0_0_9"/>
<evidence type="ECO:0000313" key="2">
    <source>
        <dbReference type="Proteomes" id="UP000004935"/>
    </source>
</evidence>
<comment type="caution">
    <text evidence="1">The sequence shown here is derived from an EMBL/GenBank/DDBJ whole genome shotgun (WGS) entry which is preliminary data.</text>
</comment>
<name>B0MIP3_ANACD</name>
<dbReference type="Proteomes" id="UP000004935">
    <property type="component" value="Unassembled WGS sequence"/>
</dbReference>
<protein>
    <submittedName>
        <fullName evidence="1">Uncharacterized protein</fullName>
    </submittedName>
</protein>
<dbReference type="AlphaFoldDB" id="B0MIP3"/>
<sequence length="60" mass="7045">MQTLQIVCMLYISSYLLQKLLSRRQTIILRLFIILTKHKNGDAINDIPENLGFIFQNHTI</sequence>
<evidence type="ECO:0000313" key="1">
    <source>
        <dbReference type="EMBL" id="EDR95823.1"/>
    </source>
</evidence>
<reference evidence="1" key="1">
    <citation type="submission" date="2007-11" db="EMBL/GenBank/DDBJ databases">
        <authorList>
            <person name="Fulton L."/>
            <person name="Clifton S."/>
            <person name="Fulton B."/>
            <person name="Xu J."/>
            <person name="Minx P."/>
            <person name="Pepin K.H."/>
            <person name="Johnson M."/>
            <person name="Thiruvilangam P."/>
            <person name="Bhonagiri V."/>
            <person name="Nash W.E."/>
            <person name="Mardis E.R."/>
            <person name="Wilson R.K."/>
        </authorList>
    </citation>
    <scope>NUCLEOTIDE SEQUENCE [LARGE SCALE GENOMIC DNA]</scope>
    <source>
        <strain evidence="1">DSM 14662</strain>
    </source>
</reference>